<evidence type="ECO:0000313" key="5">
    <source>
        <dbReference type="EMBL" id="CDW79245.1"/>
    </source>
</evidence>
<dbReference type="PANTHER" id="PTHR10612:SF34">
    <property type="entry name" value="APOLIPOPROTEIN D"/>
    <property type="match status" value="1"/>
</dbReference>
<evidence type="ECO:0000256" key="1">
    <source>
        <dbReference type="ARBA" id="ARBA00006889"/>
    </source>
</evidence>
<dbReference type="AlphaFoldDB" id="A0A078AAF2"/>
<proteinExistence type="inferred from homology"/>
<keyword evidence="2" id="KW-1015">Disulfide bond</keyword>
<evidence type="ECO:0000259" key="4">
    <source>
        <dbReference type="Pfam" id="PF08212"/>
    </source>
</evidence>
<accession>A0A078AAF2</accession>
<dbReference type="OMA" id="HKYLGRW"/>
<feature type="signal peptide" evidence="3">
    <location>
        <begin position="1"/>
        <end position="21"/>
    </location>
</feature>
<gene>
    <name evidence="5" type="primary">Contig10577.g11293</name>
    <name evidence="5" type="ORF">STYLEM_8231</name>
</gene>
<keyword evidence="6" id="KW-1185">Reference proteome</keyword>
<dbReference type="EMBL" id="CCKQ01007821">
    <property type="protein sequence ID" value="CDW79245.1"/>
    <property type="molecule type" value="Genomic_DNA"/>
</dbReference>
<dbReference type="GO" id="GO:0005737">
    <property type="term" value="C:cytoplasm"/>
    <property type="evidence" value="ECO:0007669"/>
    <property type="project" value="TreeGrafter"/>
</dbReference>
<reference evidence="5 6" key="1">
    <citation type="submission" date="2014-06" db="EMBL/GenBank/DDBJ databases">
        <authorList>
            <person name="Swart Estienne"/>
        </authorList>
    </citation>
    <scope>NUCLEOTIDE SEQUENCE [LARGE SCALE GENOMIC DNA]</scope>
    <source>
        <strain evidence="5 6">130c</strain>
    </source>
</reference>
<dbReference type="Gene3D" id="2.40.128.20">
    <property type="match status" value="1"/>
</dbReference>
<dbReference type="GO" id="GO:0006629">
    <property type="term" value="P:lipid metabolic process"/>
    <property type="evidence" value="ECO:0007669"/>
    <property type="project" value="TreeGrafter"/>
</dbReference>
<name>A0A078AAF2_STYLE</name>
<feature type="chain" id="PRO_5013433769" evidence="3">
    <location>
        <begin position="22"/>
        <end position="192"/>
    </location>
</feature>
<dbReference type="PRINTS" id="PR01273">
    <property type="entry name" value="INVTBRTCOLOR"/>
</dbReference>
<dbReference type="OrthoDB" id="565904at2759"/>
<dbReference type="InterPro" id="IPR000566">
    <property type="entry name" value="Lipocln_cytosolic_FA-bd_dom"/>
</dbReference>
<protein>
    <submittedName>
        <fullName evidence="5">Apolipoprotein d-like</fullName>
    </submittedName>
</protein>
<dbReference type="SUPFAM" id="SSF50814">
    <property type="entry name" value="Lipocalins"/>
    <property type="match status" value="1"/>
</dbReference>
<dbReference type="InterPro" id="IPR012674">
    <property type="entry name" value="Calycin"/>
</dbReference>
<dbReference type="Pfam" id="PF08212">
    <property type="entry name" value="Lipocalin_2"/>
    <property type="match status" value="1"/>
</dbReference>
<dbReference type="InParanoid" id="A0A078AAF2"/>
<dbReference type="PANTHER" id="PTHR10612">
    <property type="entry name" value="APOLIPOPROTEIN D"/>
    <property type="match status" value="1"/>
</dbReference>
<dbReference type="GO" id="GO:0000302">
    <property type="term" value="P:response to reactive oxygen species"/>
    <property type="evidence" value="ECO:0007669"/>
    <property type="project" value="TreeGrafter"/>
</dbReference>
<evidence type="ECO:0000313" key="6">
    <source>
        <dbReference type="Proteomes" id="UP000039865"/>
    </source>
</evidence>
<comment type="similarity">
    <text evidence="1 3">Belongs to the calycin superfamily. Lipocalin family.</text>
</comment>
<dbReference type="PROSITE" id="PS00213">
    <property type="entry name" value="LIPOCALIN"/>
    <property type="match status" value="1"/>
</dbReference>
<dbReference type="InterPro" id="IPR022272">
    <property type="entry name" value="Lipocalin_CS"/>
</dbReference>
<evidence type="ECO:0000256" key="2">
    <source>
        <dbReference type="ARBA" id="ARBA00023157"/>
    </source>
</evidence>
<dbReference type="Proteomes" id="UP000039865">
    <property type="component" value="Unassembled WGS sequence"/>
</dbReference>
<sequence length="192" mass="21961">MINYQVILATLTLACLSTVSARFSRGRCSTPHLEQNFDTTRYAGLWYEIYRDSETPFETNMKCVTATYGLNDDGTLSVKNIGVDIDDGDQNIAQGYAYCQNGEGDCTVKFNFLATGSYQVVETDYETYSLVSSCSDYYFFKTEFFWILSKNQTLPDSKIEQLKNVIERELPNYTFGNLLKTQHDETCVYPRN</sequence>
<keyword evidence="3" id="KW-0732">Signal</keyword>
<dbReference type="InterPro" id="IPR003057">
    <property type="entry name" value="Invtbrt_color"/>
</dbReference>
<dbReference type="GO" id="GO:0031409">
    <property type="term" value="F:pigment binding"/>
    <property type="evidence" value="ECO:0007669"/>
    <property type="project" value="InterPro"/>
</dbReference>
<dbReference type="PIRSF" id="PIRSF036893">
    <property type="entry name" value="Lipocalin_ApoD"/>
    <property type="match status" value="1"/>
</dbReference>
<keyword evidence="5" id="KW-0449">Lipoprotein</keyword>
<organism evidence="5 6">
    <name type="scientific">Stylonychia lemnae</name>
    <name type="common">Ciliate</name>
    <dbReference type="NCBI Taxonomy" id="5949"/>
    <lineage>
        <taxon>Eukaryota</taxon>
        <taxon>Sar</taxon>
        <taxon>Alveolata</taxon>
        <taxon>Ciliophora</taxon>
        <taxon>Intramacronucleata</taxon>
        <taxon>Spirotrichea</taxon>
        <taxon>Stichotrichia</taxon>
        <taxon>Sporadotrichida</taxon>
        <taxon>Oxytrichidae</taxon>
        <taxon>Stylonychinae</taxon>
        <taxon>Stylonychia</taxon>
    </lineage>
</organism>
<dbReference type="InterPro" id="IPR022271">
    <property type="entry name" value="Lipocalin_ApoD"/>
</dbReference>
<evidence type="ECO:0000256" key="3">
    <source>
        <dbReference type="PIRNR" id="PIRNR036893"/>
    </source>
</evidence>
<feature type="domain" description="Lipocalin/cytosolic fatty-acid binding" evidence="4">
    <location>
        <begin position="38"/>
        <end position="177"/>
    </location>
</feature>